<organism evidence="2 3">
    <name type="scientific">Ailuropoda melanoleuca</name>
    <name type="common">Giant panda</name>
    <dbReference type="NCBI Taxonomy" id="9646"/>
    <lineage>
        <taxon>Eukaryota</taxon>
        <taxon>Metazoa</taxon>
        <taxon>Chordata</taxon>
        <taxon>Craniata</taxon>
        <taxon>Vertebrata</taxon>
        <taxon>Euteleostomi</taxon>
        <taxon>Mammalia</taxon>
        <taxon>Eutheria</taxon>
        <taxon>Laurasiatheria</taxon>
        <taxon>Carnivora</taxon>
        <taxon>Caniformia</taxon>
        <taxon>Ursidae</taxon>
        <taxon>Ailuropoda</taxon>
    </lineage>
</organism>
<protein>
    <submittedName>
        <fullName evidence="2">Uncharacterized protein</fullName>
    </submittedName>
</protein>
<dbReference type="InParanoid" id="A0A7N5P8X6"/>
<evidence type="ECO:0000313" key="3">
    <source>
        <dbReference type="Proteomes" id="UP000008912"/>
    </source>
</evidence>
<reference evidence="2 3" key="1">
    <citation type="journal article" date="2010" name="Nature">
        <title>The sequence and de novo assembly of the giant panda genome.</title>
        <authorList>
            <person name="Li R."/>
            <person name="Fan W."/>
            <person name="Tian G."/>
            <person name="Zhu H."/>
            <person name="He L."/>
            <person name="Cai J."/>
            <person name="Huang Q."/>
            <person name="Cai Q."/>
            <person name="Li B."/>
            <person name="Bai Y."/>
            <person name="Zhang Z."/>
            <person name="Zhang Y."/>
            <person name="Wang W."/>
            <person name="Li J."/>
            <person name="Wei F."/>
            <person name="Li H."/>
            <person name="Jian M."/>
            <person name="Li J."/>
            <person name="Zhang Z."/>
            <person name="Nielsen R."/>
            <person name="Li D."/>
            <person name="Gu W."/>
            <person name="Yang Z."/>
            <person name="Xuan Z."/>
            <person name="Ryder O.A."/>
            <person name="Leung F.C."/>
            <person name="Zhou Y."/>
            <person name="Cao J."/>
            <person name="Sun X."/>
            <person name="Fu Y."/>
            <person name="Fang X."/>
            <person name="Guo X."/>
            <person name="Wang B."/>
            <person name="Hou R."/>
            <person name="Shen F."/>
            <person name="Mu B."/>
            <person name="Ni P."/>
            <person name="Lin R."/>
            <person name="Qian W."/>
            <person name="Wang G."/>
            <person name="Yu C."/>
            <person name="Nie W."/>
            <person name="Wang J."/>
            <person name="Wu Z."/>
            <person name="Liang H."/>
            <person name="Min J."/>
            <person name="Wu Q."/>
            <person name="Cheng S."/>
            <person name="Ruan J."/>
            <person name="Wang M."/>
            <person name="Shi Z."/>
            <person name="Wen M."/>
            <person name="Liu B."/>
            <person name="Ren X."/>
            <person name="Zheng H."/>
            <person name="Dong D."/>
            <person name="Cook K."/>
            <person name="Shan G."/>
            <person name="Zhang H."/>
            <person name="Kosiol C."/>
            <person name="Xie X."/>
            <person name="Lu Z."/>
            <person name="Zheng H."/>
            <person name="Li Y."/>
            <person name="Steiner C.C."/>
            <person name="Lam T.T."/>
            <person name="Lin S."/>
            <person name="Zhang Q."/>
            <person name="Li G."/>
            <person name="Tian J."/>
            <person name="Gong T."/>
            <person name="Liu H."/>
            <person name="Zhang D."/>
            <person name="Fang L."/>
            <person name="Ye C."/>
            <person name="Zhang J."/>
            <person name="Hu W."/>
            <person name="Xu A."/>
            <person name="Ren Y."/>
            <person name="Zhang G."/>
            <person name="Bruford M.W."/>
            <person name="Li Q."/>
            <person name="Ma L."/>
            <person name="Guo Y."/>
            <person name="An N."/>
            <person name="Hu Y."/>
            <person name="Zheng Y."/>
            <person name="Shi Y."/>
            <person name="Li Z."/>
            <person name="Liu Q."/>
            <person name="Chen Y."/>
            <person name="Zhao J."/>
            <person name="Qu N."/>
            <person name="Zhao S."/>
            <person name="Tian F."/>
            <person name="Wang X."/>
            <person name="Wang H."/>
            <person name="Xu L."/>
            <person name="Liu X."/>
            <person name="Vinar T."/>
            <person name="Wang Y."/>
            <person name="Lam T.W."/>
            <person name="Yiu S.M."/>
            <person name="Liu S."/>
            <person name="Zhang H."/>
            <person name="Li D."/>
            <person name="Huang Y."/>
            <person name="Wang X."/>
            <person name="Yang G."/>
            <person name="Jiang Z."/>
            <person name="Wang J."/>
            <person name="Qin N."/>
            <person name="Li L."/>
            <person name="Li J."/>
            <person name="Bolund L."/>
            <person name="Kristiansen K."/>
            <person name="Wong G.K."/>
            <person name="Olson M."/>
            <person name="Zhang X."/>
            <person name="Li S."/>
            <person name="Yang H."/>
            <person name="Wang J."/>
            <person name="Wang J."/>
        </authorList>
    </citation>
    <scope>NUCLEOTIDE SEQUENCE [LARGE SCALE GENOMIC DNA]</scope>
</reference>
<keyword evidence="3" id="KW-1185">Reference proteome</keyword>
<evidence type="ECO:0000313" key="2">
    <source>
        <dbReference type="Ensembl" id="ENSAMEP00000041979.1"/>
    </source>
</evidence>
<dbReference type="GeneTree" id="ENSGT00900000143542"/>
<sequence>MAWASTPIFWEPVMRSSPRNRSRGLNTWARYSRTTYRCTSCRVSWAVRQQGQGLSWWPQLRVHPRQSPVPLRYLRPQRGHMLQMAGEGHHLVHERLQHVLCQPGLGAQDPEKRLGAEGDRSLPTASSTPPDPLLRAQCLAPHRVVSGQGTPEDRVSCPQEEILEGLTPF</sequence>
<name>A0A7N5P8X6_AILME</name>
<accession>A0A7N5P8X6</accession>
<evidence type="ECO:0000256" key="1">
    <source>
        <dbReference type="SAM" id="MobiDB-lite"/>
    </source>
</evidence>
<reference evidence="2" key="3">
    <citation type="submission" date="2025-09" db="UniProtKB">
        <authorList>
            <consortium name="Ensembl"/>
        </authorList>
    </citation>
    <scope>IDENTIFICATION</scope>
</reference>
<dbReference type="Proteomes" id="UP000008912">
    <property type="component" value="Unassembled WGS sequence"/>
</dbReference>
<proteinExistence type="predicted"/>
<dbReference type="Ensembl" id="ENSAMET00000029845.1">
    <property type="protein sequence ID" value="ENSAMEP00000041979.1"/>
    <property type="gene ID" value="ENSAMEG00000026787.1"/>
</dbReference>
<dbReference type="AlphaFoldDB" id="A0A7N5P8X6"/>
<reference evidence="2" key="2">
    <citation type="submission" date="2025-08" db="UniProtKB">
        <authorList>
            <consortium name="Ensembl"/>
        </authorList>
    </citation>
    <scope>IDENTIFICATION</scope>
</reference>
<feature type="compositionally biased region" description="Basic and acidic residues" evidence="1">
    <location>
        <begin position="109"/>
        <end position="120"/>
    </location>
</feature>
<feature type="region of interest" description="Disordered" evidence="1">
    <location>
        <begin position="105"/>
        <end position="169"/>
    </location>
</feature>